<dbReference type="PANTHER" id="PTHR13271:SF151">
    <property type="entry name" value="SET DOMAIN-CONTAINING PROTEIN 4"/>
    <property type="match status" value="1"/>
</dbReference>
<reference evidence="1 2" key="1">
    <citation type="journal article" date="2015" name="PLoS Pathog.">
        <title>Leptomonas seymouri: Adaptations to the Dixenous Life Cycle Analyzed by Genome Sequencing, Transcriptome Profiling and Co-infection with Leishmania donovani.</title>
        <authorList>
            <person name="Kraeva N."/>
            <person name="Butenko A."/>
            <person name="Hlavacova J."/>
            <person name="Kostygov A."/>
            <person name="Myskova J."/>
            <person name="Grybchuk D."/>
            <person name="Lestinova T."/>
            <person name="Votypka J."/>
            <person name="Volf P."/>
            <person name="Opperdoes F."/>
            <person name="Flegontov P."/>
            <person name="Lukes J."/>
            <person name="Yurchenko V."/>
        </authorList>
    </citation>
    <scope>NUCLEOTIDE SEQUENCE [LARGE SCALE GENOMIC DNA]</scope>
    <source>
        <strain evidence="1 2">ATCC 30220</strain>
    </source>
</reference>
<dbReference type="InterPro" id="IPR046341">
    <property type="entry name" value="SET_dom_sf"/>
</dbReference>
<dbReference type="OrthoDB" id="341421at2759"/>
<dbReference type="CDD" id="cd10527">
    <property type="entry name" value="SET_LSMT"/>
    <property type="match status" value="1"/>
</dbReference>
<protein>
    <submittedName>
        <fullName evidence="1">Uncharacterized protein</fullName>
    </submittedName>
</protein>
<dbReference type="PANTHER" id="PTHR13271">
    <property type="entry name" value="UNCHARACTERIZED PUTATIVE METHYLTRANSFERASE"/>
    <property type="match status" value="1"/>
</dbReference>
<dbReference type="VEuPathDB" id="TriTrypDB:Lsey_0118_0260"/>
<keyword evidence="2" id="KW-1185">Reference proteome</keyword>
<accession>A0A0N1I6T7</accession>
<proteinExistence type="predicted"/>
<dbReference type="OMA" id="PHFAAKS"/>
<sequence length="339" mass="38267">MLEFVLKTQPTRRIVCCNESTYVYVWPYLFTREVPGARPLSRWAARRGAAVHGAVRLQPSDNAAAPHRCYLIVTRPVEEGRALISLPSALALGVSSTEAKKGSFEGRYNPLESLAQLLSRELHNHRSPHRPYLEFLSDLHNTATEDEQDALLASLQYGRANTLARQLDAMYGGNTLLARGVANAPFLAKEQLVSPSQRVEWVRLQQMLRRLEQSVPHFAAKSAAWALSMALSRSMEDDEEGRTLYPLIDFCTHSFSPNACVVIDGQEDAKAVRPVQWAETSRGGPCVHLVTRRPLRTGERVTVRWHWRPIETQEDVEFWRMRFGYVPGDTKCKGEKSVT</sequence>
<gene>
    <name evidence="1" type="ORF">ABL78_4213</name>
</gene>
<dbReference type="SUPFAM" id="SSF82199">
    <property type="entry name" value="SET domain"/>
    <property type="match status" value="1"/>
</dbReference>
<dbReference type="InterPro" id="IPR050600">
    <property type="entry name" value="SETD3_SETD6_MTase"/>
</dbReference>
<dbReference type="AlphaFoldDB" id="A0A0N1I6T7"/>
<comment type="caution">
    <text evidence="1">The sequence shown here is derived from an EMBL/GenBank/DDBJ whole genome shotgun (WGS) entry which is preliminary data.</text>
</comment>
<dbReference type="GO" id="GO:0016279">
    <property type="term" value="F:protein-lysine N-methyltransferase activity"/>
    <property type="evidence" value="ECO:0007669"/>
    <property type="project" value="TreeGrafter"/>
</dbReference>
<organism evidence="1 2">
    <name type="scientific">Leptomonas seymouri</name>
    <dbReference type="NCBI Taxonomy" id="5684"/>
    <lineage>
        <taxon>Eukaryota</taxon>
        <taxon>Discoba</taxon>
        <taxon>Euglenozoa</taxon>
        <taxon>Kinetoplastea</taxon>
        <taxon>Metakinetoplastina</taxon>
        <taxon>Trypanosomatida</taxon>
        <taxon>Trypanosomatidae</taxon>
        <taxon>Leishmaniinae</taxon>
        <taxon>Leptomonas</taxon>
    </lineage>
</organism>
<name>A0A0N1I6T7_LEPSE</name>
<dbReference type="Gene3D" id="3.90.1410.10">
    <property type="entry name" value="set domain protein methyltransferase, domain 1"/>
    <property type="match status" value="1"/>
</dbReference>
<dbReference type="EMBL" id="LJSK01000118">
    <property type="protein sequence ID" value="KPI86743.1"/>
    <property type="molecule type" value="Genomic_DNA"/>
</dbReference>
<evidence type="ECO:0000313" key="2">
    <source>
        <dbReference type="Proteomes" id="UP000038009"/>
    </source>
</evidence>
<evidence type="ECO:0000313" key="1">
    <source>
        <dbReference type="EMBL" id="KPI86743.1"/>
    </source>
</evidence>
<dbReference type="Proteomes" id="UP000038009">
    <property type="component" value="Unassembled WGS sequence"/>
</dbReference>